<dbReference type="EMBL" id="LN907827">
    <property type="protein sequence ID" value="CUU23651.1"/>
    <property type="molecule type" value="Genomic_DNA"/>
</dbReference>
<evidence type="ECO:0000256" key="5">
    <source>
        <dbReference type="ARBA" id="ARBA00048922"/>
    </source>
</evidence>
<protein>
    <recommendedName>
        <fullName evidence="6">[Ribosomal protein uS5]-alanine N-acetyltransferase</fullName>
        <ecNumber evidence="4">2.3.1.267</ecNumber>
    </recommendedName>
</protein>
<keyword evidence="1 8" id="KW-0808">Transferase</keyword>
<keyword evidence="9" id="KW-1185">Reference proteome</keyword>
<evidence type="ECO:0000313" key="9">
    <source>
        <dbReference type="Proteomes" id="UP000059419"/>
    </source>
</evidence>
<evidence type="ECO:0000256" key="2">
    <source>
        <dbReference type="ARBA" id="ARBA00023315"/>
    </source>
</evidence>
<accession>A0A0U5L4N7</accession>
<reference evidence="9" key="1">
    <citation type="submission" date="2015-11" db="EMBL/GenBank/DDBJ databases">
        <authorList>
            <person name="Blom J."/>
        </authorList>
    </citation>
    <scope>NUCLEOTIDE SEQUENCE [LARGE SCALE GENOMIC DNA]</scope>
</reference>
<dbReference type="Proteomes" id="UP000059419">
    <property type="component" value="Chromosome 1"/>
</dbReference>
<keyword evidence="2 8" id="KW-0012">Acyltransferase</keyword>
<evidence type="ECO:0000259" key="7">
    <source>
        <dbReference type="PROSITE" id="PS51186"/>
    </source>
</evidence>
<name>A0A0U5L4N7_9GAMM</name>
<gene>
    <name evidence="8" type="primary">rimJ</name>
    <name evidence="8" type="ORF">EM595_1417</name>
</gene>
<dbReference type="SUPFAM" id="SSF55729">
    <property type="entry name" value="Acyl-CoA N-acyltransferases (Nat)"/>
    <property type="match status" value="1"/>
</dbReference>
<dbReference type="InterPro" id="IPR051531">
    <property type="entry name" value="N-acetyltransferase"/>
</dbReference>
<feature type="domain" description="N-acetyltransferase" evidence="7">
    <location>
        <begin position="18"/>
        <end position="188"/>
    </location>
</feature>
<dbReference type="InterPro" id="IPR000182">
    <property type="entry name" value="GNAT_dom"/>
</dbReference>
<dbReference type="InterPro" id="IPR016181">
    <property type="entry name" value="Acyl_CoA_acyltransferase"/>
</dbReference>
<dbReference type="Pfam" id="PF13302">
    <property type="entry name" value="Acetyltransf_3"/>
    <property type="match status" value="1"/>
</dbReference>
<sequence length="197" mass="23215">MFGYRSAAPRVRLTTDRLVVRLVHERDAWRMADYYAENRDFLKPWEPVRDESHCYPSGWQARLGLITDMHRQGSAYYFILLDEQESEVRGVANFSNVLRGSFHACYLGYSLGEKWQQQGLMFEALQAAIGYMQRQQRIHRIMANYMPHNARSGNLLARLGFEKEGYAKDYLLIDGRWQDHVLTALTWREWTSERRGS</sequence>
<comment type="catalytic activity">
    <reaction evidence="5">
        <text>N-terminal L-alanyl-[ribosomal protein uS5] + acetyl-CoA = N-terminal N(alpha)-acetyl-L-alanyl-[ribosomal protein uS5] + CoA + H(+)</text>
        <dbReference type="Rhea" id="RHEA:43752"/>
        <dbReference type="Rhea" id="RHEA-COMP:10672"/>
        <dbReference type="Rhea" id="RHEA-COMP:10673"/>
        <dbReference type="ChEBI" id="CHEBI:15378"/>
        <dbReference type="ChEBI" id="CHEBI:57287"/>
        <dbReference type="ChEBI" id="CHEBI:57288"/>
        <dbReference type="ChEBI" id="CHEBI:64718"/>
        <dbReference type="ChEBI" id="CHEBI:83683"/>
        <dbReference type="EC" id="2.3.1.267"/>
    </reaction>
</comment>
<evidence type="ECO:0000256" key="3">
    <source>
        <dbReference type="ARBA" id="ARBA00038502"/>
    </source>
</evidence>
<dbReference type="FunFam" id="3.40.630.30:FF:000005">
    <property type="entry name" value="Ribosomal protein alanine acetyltransferase"/>
    <property type="match status" value="1"/>
</dbReference>
<dbReference type="STRING" id="1619313.EM595_1417"/>
<dbReference type="RefSeq" id="WP_067429561.1">
    <property type="nucleotide sequence ID" value="NZ_CP072598.1"/>
</dbReference>
<evidence type="ECO:0000256" key="6">
    <source>
        <dbReference type="ARBA" id="ARBA00074015"/>
    </source>
</evidence>
<dbReference type="GeneID" id="84613548"/>
<dbReference type="NCBIfam" id="NF008072">
    <property type="entry name" value="PRK10809.1"/>
    <property type="match status" value="1"/>
</dbReference>
<proteinExistence type="inferred from homology"/>
<dbReference type="AlphaFoldDB" id="A0A0U5L4N7"/>
<organism evidence="8 9">
    <name type="scientific">Duffyella gerundensis</name>
    <dbReference type="NCBI Taxonomy" id="1619313"/>
    <lineage>
        <taxon>Bacteria</taxon>
        <taxon>Pseudomonadati</taxon>
        <taxon>Pseudomonadota</taxon>
        <taxon>Gammaproteobacteria</taxon>
        <taxon>Enterobacterales</taxon>
        <taxon>Erwiniaceae</taxon>
        <taxon>Duffyella</taxon>
    </lineage>
</organism>
<dbReference type="GO" id="GO:0008999">
    <property type="term" value="F:protein-N-terminal-alanine acetyltransferase activity"/>
    <property type="evidence" value="ECO:0007669"/>
    <property type="project" value="UniProtKB-EC"/>
</dbReference>
<dbReference type="GO" id="GO:0005737">
    <property type="term" value="C:cytoplasm"/>
    <property type="evidence" value="ECO:0007669"/>
    <property type="project" value="TreeGrafter"/>
</dbReference>
<evidence type="ECO:0000256" key="4">
    <source>
        <dbReference type="ARBA" id="ARBA00039124"/>
    </source>
</evidence>
<evidence type="ECO:0000313" key="8">
    <source>
        <dbReference type="EMBL" id="CUU23651.1"/>
    </source>
</evidence>
<evidence type="ECO:0000256" key="1">
    <source>
        <dbReference type="ARBA" id="ARBA00022679"/>
    </source>
</evidence>
<dbReference type="KEGG" id="ege:EM595_1417"/>
<dbReference type="PANTHER" id="PTHR43792">
    <property type="entry name" value="GNAT FAMILY, PUTATIVE (AFU_ORTHOLOGUE AFUA_3G00765)-RELATED-RELATED"/>
    <property type="match status" value="1"/>
</dbReference>
<dbReference type="Gene3D" id="3.40.630.30">
    <property type="match status" value="1"/>
</dbReference>
<dbReference type="OrthoDB" id="9801669at2"/>
<dbReference type="EC" id="2.3.1.267" evidence="4"/>
<comment type="similarity">
    <text evidence="3">Belongs to the acetyltransferase family. RimJ subfamily.</text>
</comment>
<dbReference type="PANTHER" id="PTHR43792:SF8">
    <property type="entry name" value="[RIBOSOMAL PROTEIN US5]-ALANINE N-ACETYLTRANSFERASE"/>
    <property type="match status" value="1"/>
</dbReference>
<dbReference type="PATRIC" id="fig|1619313.3.peg.1470"/>
<dbReference type="PROSITE" id="PS51186">
    <property type="entry name" value="GNAT"/>
    <property type="match status" value="1"/>
</dbReference>